<organism evidence="1 2">
    <name type="scientific">Maribacter litoralis</name>
    <dbReference type="NCBI Taxonomy" id="2059726"/>
    <lineage>
        <taxon>Bacteria</taxon>
        <taxon>Pseudomonadati</taxon>
        <taxon>Bacteroidota</taxon>
        <taxon>Flavobacteriia</taxon>
        <taxon>Flavobacteriales</taxon>
        <taxon>Flavobacteriaceae</taxon>
        <taxon>Maribacter</taxon>
    </lineage>
</organism>
<gene>
    <name evidence="1" type="ORF">MARI151_20540</name>
</gene>
<reference evidence="1 2" key="1">
    <citation type="submission" date="2019-10" db="EMBL/GenBank/DDBJ databases">
        <authorList>
            <person name="Karimi E."/>
        </authorList>
    </citation>
    <scope>NUCLEOTIDE SEQUENCE [LARGE SCALE GENOMIC DNA]</scope>
    <source>
        <strain evidence="1">Maribacter sp. 151</strain>
    </source>
</reference>
<keyword evidence="2" id="KW-1185">Reference proteome</keyword>
<dbReference type="EMBL" id="CABWLR010000002">
    <property type="protein sequence ID" value="VXB41438.1"/>
    <property type="molecule type" value="Genomic_DNA"/>
</dbReference>
<evidence type="ECO:0000313" key="1">
    <source>
        <dbReference type="EMBL" id="VXB41438.1"/>
    </source>
</evidence>
<evidence type="ECO:0000313" key="2">
    <source>
        <dbReference type="Proteomes" id="UP000430202"/>
    </source>
</evidence>
<name>A0A653QGT7_9FLAO</name>
<accession>A0A653QGT7</accession>
<proteinExistence type="predicted"/>
<dbReference type="Proteomes" id="UP000430202">
    <property type="component" value="Unassembled WGS sequence"/>
</dbReference>
<dbReference type="AlphaFoldDB" id="A0A653QGT7"/>
<sequence length="47" mass="5561">MLWFCKYIGEWYSIKSYSLYVTNLGCTTRIKKLESFCGIESLEIDVK</sequence>
<protein>
    <submittedName>
        <fullName evidence="1">Uncharacterized protein</fullName>
    </submittedName>
</protein>